<protein>
    <submittedName>
        <fullName evidence="1">Uncharacterized protein</fullName>
    </submittedName>
</protein>
<organism evidence="1 2">
    <name type="scientific">Anopheles arabiensis</name>
    <name type="common">Mosquito</name>
    <dbReference type="NCBI Taxonomy" id="7173"/>
    <lineage>
        <taxon>Eukaryota</taxon>
        <taxon>Metazoa</taxon>
        <taxon>Ecdysozoa</taxon>
        <taxon>Arthropoda</taxon>
        <taxon>Hexapoda</taxon>
        <taxon>Insecta</taxon>
        <taxon>Pterygota</taxon>
        <taxon>Neoptera</taxon>
        <taxon>Endopterygota</taxon>
        <taxon>Diptera</taxon>
        <taxon>Nematocera</taxon>
        <taxon>Culicoidea</taxon>
        <taxon>Culicidae</taxon>
        <taxon>Anophelinae</taxon>
        <taxon>Anopheles</taxon>
    </lineage>
</organism>
<dbReference type="Proteomes" id="UP000075840">
    <property type="component" value="Unassembled WGS sequence"/>
</dbReference>
<dbReference type="AlphaFoldDB" id="A0A182HP77"/>
<evidence type="ECO:0000313" key="2">
    <source>
        <dbReference type="Proteomes" id="UP000075840"/>
    </source>
</evidence>
<dbReference type="EnsemblMetazoa" id="AARA003066-RA">
    <property type="protein sequence ID" value="AARA003066-PA"/>
    <property type="gene ID" value="AARA003066"/>
</dbReference>
<proteinExistence type="predicted"/>
<reference evidence="1" key="1">
    <citation type="submission" date="2022-08" db="UniProtKB">
        <authorList>
            <consortium name="EnsemblMetazoa"/>
        </authorList>
    </citation>
    <scope>IDENTIFICATION</scope>
    <source>
        <strain evidence="1">Dongola</strain>
    </source>
</reference>
<keyword evidence="2" id="KW-1185">Reference proteome</keyword>
<dbReference type="EMBL" id="APCN01002922">
    <property type="status" value="NOT_ANNOTATED_CDS"/>
    <property type="molecule type" value="Genomic_DNA"/>
</dbReference>
<sequence length="106" mass="11956">FFGLQHRPGAYVTPRQCVVSSSSSGCENVNHAIGLTVCENRLGVLFIAKHMVRRVLLPLLLLLWFVVCFVAIATNQTVTSSNPTPSEVCECEQKRVQRWRSLERRV</sequence>
<evidence type="ECO:0000313" key="1">
    <source>
        <dbReference type="EnsemblMetazoa" id="AARA003066-PA"/>
    </source>
</evidence>
<name>A0A182HP77_ANOAR</name>
<accession>A0A182HP77</accession>
<dbReference type="VEuPathDB" id="VectorBase:AARA003066"/>